<dbReference type="OrthoDB" id="6381819at2759"/>
<gene>
    <name evidence="3" type="ORF">BEMITA_LOCUS8911</name>
</gene>
<keyword evidence="2" id="KW-0732">Signal</keyword>
<accession>A0A9P0AAH6</accession>
<organism evidence="3 4">
    <name type="scientific">Bemisia tabaci</name>
    <name type="common">Sweetpotato whitefly</name>
    <name type="synonym">Aleurodes tabaci</name>
    <dbReference type="NCBI Taxonomy" id="7038"/>
    <lineage>
        <taxon>Eukaryota</taxon>
        <taxon>Metazoa</taxon>
        <taxon>Ecdysozoa</taxon>
        <taxon>Arthropoda</taxon>
        <taxon>Hexapoda</taxon>
        <taxon>Insecta</taxon>
        <taxon>Pterygota</taxon>
        <taxon>Neoptera</taxon>
        <taxon>Paraneoptera</taxon>
        <taxon>Hemiptera</taxon>
        <taxon>Sternorrhyncha</taxon>
        <taxon>Aleyrodoidea</taxon>
        <taxon>Aleyrodidae</taxon>
        <taxon>Aleyrodinae</taxon>
        <taxon>Bemisia</taxon>
    </lineage>
</organism>
<dbReference type="GO" id="GO:0005121">
    <property type="term" value="F:Toll binding"/>
    <property type="evidence" value="ECO:0007669"/>
    <property type="project" value="TreeGrafter"/>
</dbReference>
<dbReference type="PROSITE" id="PS50270">
    <property type="entry name" value="NGF_2"/>
    <property type="match status" value="1"/>
</dbReference>
<feature type="region of interest" description="Disordered" evidence="1">
    <location>
        <begin position="199"/>
        <end position="218"/>
    </location>
</feature>
<dbReference type="KEGG" id="btab:109036617"/>
<dbReference type="InterPro" id="IPR029034">
    <property type="entry name" value="Cystine-knot_cytokine"/>
</dbReference>
<reference evidence="3" key="1">
    <citation type="submission" date="2021-12" db="EMBL/GenBank/DDBJ databases">
        <authorList>
            <person name="King R."/>
        </authorList>
    </citation>
    <scope>NUCLEOTIDE SEQUENCE</scope>
</reference>
<name>A0A9P0AAH6_BEMTA</name>
<protein>
    <recommendedName>
        <fullName evidence="5">Spaetzle domain-containing protein</fullName>
    </recommendedName>
</protein>
<feature type="chain" id="PRO_5040439256" description="Spaetzle domain-containing protein" evidence="2">
    <location>
        <begin position="17"/>
        <end position="218"/>
    </location>
</feature>
<dbReference type="EMBL" id="OU963866">
    <property type="protein sequence ID" value="CAH0390167.1"/>
    <property type="molecule type" value="Genomic_DNA"/>
</dbReference>
<evidence type="ECO:0000256" key="2">
    <source>
        <dbReference type="SAM" id="SignalP"/>
    </source>
</evidence>
<dbReference type="InterPro" id="IPR052444">
    <property type="entry name" value="Spz/Toll_ligand-like"/>
</dbReference>
<feature type="compositionally biased region" description="Basic residues" evidence="1">
    <location>
        <begin position="200"/>
        <end position="218"/>
    </location>
</feature>
<dbReference type="GO" id="GO:0021556">
    <property type="term" value="P:central nervous system formation"/>
    <property type="evidence" value="ECO:0007669"/>
    <property type="project" value="TreeGrafter"/>
</dbReference>
<dbReference type="GO" id="GO:0005576">
    <property type="term" value="C:extracellular region"/>
    <property type="evidence" value="ECO:0007669"/>
    <property type="project" value="TreeGrafter"/>
</dbReference>
<evidence type="ECO:0000313" key="3">
    <source>
        <dbReference type="EMBL" id="CAH0390167.1"/>
    </source>
</evidence>
<dbReference type="GO" id="GO:0045087">
    <property type="term" value="P:innate immune response"/>
    <property type="evidence" value="ECO:0007669"/>
    <property type="project" value="TreeGrafter"/>
</dbReference>
<feature type="signal peptide" evidence="2">
    <location>
        <begin position="1"/>
        <end position="16"/>
    </location>
</feature>
<dbReference type="AlphaFoldDB" id="A0A9P0AAH6"/>
<proteinExistence type="predicted"/>
<evidence type="ECO:0008006" key="5">
    <source>
        <dbReference type="Google" id="ProtNLM"/>
    </source>
</evidence>
<evidence type="ECO:0000256" key="1">
    <source>
        <dbReference type="SAM" id="MobiDB-lite"/>
    </source>
</evidence>
<dbReference type="PANTHER" id="PTHR23199:SF12">
    <property type="entry name" value="NEUROTROPHIN 1-RELATED"/>
    <property type="match status" value="1"/>
</dbReference>
<dbReference type="Gene3D" id="2.10.90.10">
    <property type="entry name" value="Cystine-knot cytokines"/>
    <property type="match status" value="1"/>
</dbReference>
<keyword evidence="4" id="KW-1185">Reference proteome</keyword>
<dbReference type="GO" id="GO:0008083">
    <property type="term" value="F:growth factor activity"/>
    <property type="evidence" value="ECO:0007669"/>
    <property type="project" value="TreeGrafter"/>
</dbReference>
<evidence type="ECO:0000313" key="4">
    <source>
        <dbReference type="Proteomes" id="UP001152759"/>
    </source>
</evidence>
<dbReference type="SUPFAM" id="SSF57501">
    <property type="entry name" value="Cystine-knot cytokines"/>
    <property type="match status" value="1"/>
</dbReference>
<dbReference type="Proteomes" id="UP001152759">
    <property type="component" value="Chromosome 5"/>
</dbReference>
<sequence>MLIAINSAFVIVLSLAAMFLSRPTLQSVNSSLTAQAAQNIWHALSDWSPEDQDSEEPGRWRTFRETQLLLRREGGEEGRSVDCCPSVLEMVEPEGGRNQEDMFVELYREGDNRQRFYELSCRADIENKPCRFMDRKLHNQSRCVQQFSYTYALVREPETLRHHHRPHHFPSLPSFPSGGNWMLDYIRVRSGCSCQLMPKAKNKRTLPGKTKRAKLKSK</sequence>
<dbReference type="PANTHER" id="PTHR23199">
    <property type="entry name" value="NEUROTROPHIN 1-RELATED"/>
    <property type="match status" value="1"/>
</dbReference>